<geneLocation type="plasmid" evidence="2 4">
    <name>unnamed3</name>
</geneLocation>
<evidence type="ECO:0000313" key="1">
    <source>
        <dbReference type="EMBL" id="QPQ94758.1"/>
    </source>
</evidence>
<dbReference type="GO" id="GO:0006790">
    <property type="term" value="P:sulfur compound metabolic process"/>
    <property type="evidence" value="ECO:0007669"/>
    <property type="project" value="TreeGrafter"/>
</dbReference>
<reference evidence="2" key="2">
    <citation type="submission" date="2022-06" db="EMBL/GenBank/DDBJ databases">
        <title>Draft genome sequence of Burkholderia glumae strain GR20004 isolated from rice panicle showing bacterial panicle blight.</title>
        <authorList>
            <person name="Choi S.Y."/>
            <person name="Lee Y.H."/>
        </authorList>
    </citation>
    <scope>NUCLEOTIDE SEQUENCE</scope>
    <source>
        <strain evidence="2">GR20004</strain>
        <plasmid evidence="2">unnamed3</plasmid>
    </source>
</reference>
<evidence type="ECO:0000313" key="4">
    <source>
        <dbReference type="Proteomes" id="UP001056386"/>
    </source>
</evidence>
<dbReference type="GO" id="GO:0001517">
    <property type="term" value="F:N-acetylglucosamine 6-O-sulfotransferase activity"/>
    <property type="evidence" value="ECO:0007669"/>
    <property type="project" value="TreeGrafter"/>
</dbReference>
<dbReference type="InterPro" id="IPR027417">
    <property type="entry name" value="P-loop_NTPase"/>
</dbReference>
<name>A0AAP9Y5U9_BURGL</name>
<keyword evidence="1" id="KW-0614">Plasmid</keyword>
<organism evidence="1 3">
    <name type="scientific">Burkholderia glumae</name>
    <name type="common">Pseudomonas glumae</name>
    <dbReference type="NCBI Taxonomy" id="337"/>
    <lineage>
        <taxon>Bacteria</taxon>
        <taxon>Pseudomonadati</taxon>
        <taxon>Pseudomonadota</taxon>
        <taxon>Betaproteobacteria</taxon>
        <taxon>Burkholderiales</taxon>
        <taxon>Burkholderiaceae</taxon>
        <taxon>Burkholderia</taxon>
    </lineage>
</organism>
<dbReference type="Proteomes" id="UP001056386">
    <property type="component" value="Plasmid unnamed3"/>
</dbReference>
<protein>
    <submittedName>
        <fullName evidence="1">Sulfotransferase</fullName>
    </submittedName>
</protein>
<dbReference type="EMBL" id="CP065602">
    <property type="protein sequence ID" value="QPQ94758.1"/>
    <property type="molecule type" value="Genomic_DNA"/>
</dbReference>
<reference evidence="1 3" key="1">
    <citation type="submission" date="2020-12" db="EMBL/GenBank/DDBJ databases">
        <title>FDA dAtabase for Regulatory Grade micrObial Sequences (FDA-ARGOS): Supporting development and validation of Infectious Disease Dx tests.</title>
        <authorList>
            <person name="Minogue T."/>
            <person name="Wolcott M."/>
            <person name="Wasieloski L."/>
            <person name="Aguilar W."/>
            <person name="Moore D."/>
            <person name="Jaissle J."/>
            <person name="Tallon L."/>
            <person name="Sadzewicz L."/>
            <person name="Zhao X."/>
            <person name="Boylan J."/>
            <person name="Ott S."/>
            <person name="Bowen H."/>
            <person name="Vavikolanu K."/>
            <person name="Mehta A."/>
            <person name="Aluvathingal J."/>
            <person name="Nadendla S."/>
            <person name="Yan Y."/>
            <person name="Sichtig H."/>
        </authorList>
    </citation>
    <scope>NUCLEOTIDE SEQUENCE [LARGE SCALE GENOMIC DNA]</scope>
    <source>
        <strain evidence="1 3">FDAARGOS_949</strain>
        <plasmid evidence="1 3">unnamed1</plasmid>
    </source>
</reference>
<sequence>MFILFGSPRSGTTLFKEALNLHSEIFIPNQTTFISPIAHVLGCISDWSVARRLVVKIITSTDDFAEVLQPYISAAEVEDAVADAKPTLAGVLNAIYTRIAQNTTSRISGDKTPDDLLSIRKLEQVGLLDSDLRFLHIVRDVRGALASLKQVDWAPIGIEEYFPRLWNYTNLHLFKTMQARENYLLVRYEDLVGNPRHVLSLATRFLGLAFEEQMLENAHRAPALRHDQSHLNLSRPFLSERATSWRQELTPDFQAHCESTAHEALQAFGYL</sequence>
<dbReference type="Gene3D" id="3.40.50.300">
    <property type="entry name" value="P-loop containing nucleotide triphosphate hydrolases"/>
    <property type="match status" value="1"/>
</dbReference>
<dbReference type="PANTHER" id="PTHR10704">
    <property type="entry name" value="CARBOHYDRATE SULFOTRANSFERASE"/>
    <property type="match status" value="1"/>
</dbReference>
<evidence type="ECO:0000313" key="2">
    <source>
        <dbReference type="EMBL" id="USS44444.1"/>
    </source>
</evidence>
<evidence type="ECO:0000313" key="3">
    <source>
        <dbReference type="Proteomes" id="UP000594892"/>
    </source>
</evidence>
<dbReference type="AlphaFoldDB" id="A0AAP9Y5U9"/>
<dbReference type="Proteomes" id="UP000594892">
    <property type="component" value="Plasmid unnamed1"/>
</dbReference>
<dbReference type="PANTHER" id="PTHR10704:SF44">
    <property type="entry name" value="LD35051P-RELATED"/>
    <property type="match status" value="1"/>
</dbReference>
<dbReference type="InterPro" id="IPR051135">
    <property type="entry name" value="Gal/GlcNAc/GalNAc_ST"/>
</dbReference>
<dbReference type="Pfam" id="PF13469">
    <property type="entry name" value="Sulfotransfer_3"/>
    <property type="match status" value="1"/>
</dbReference>
<dbReference type="GO" id="GO:0006044">
    <property type="term" value="P:N-acetylglucosamine metabolic process"/>
    <property type="evidence" value="ECO:0007669"/>
    <property type="project" value="TreeGrafter"/>
</dbReference>
<accession>A0AAP9Y5U9</accession>
<gene>
    <name evidence="1" type="ORF">I6H06_28845</name>
    <name evidence="2" type="ORF">NFI99_13760</name>
</gene>
<dbReference type="RefSeq" id="WP_035976812.1">
    <property type="nucleotide sequence ID" value="NZ_CP021160.1"/>
</dbReference>
<dbReference type="GeneID" id="45693276"/>
<geneLocation type="plasmid" evidence="1 3">
    <name>unnamed1</name>
</geneLocation>
<dbReference type="EMBL" id="CP099586">
    <property type="protein sequence ID" value="USS44444.1"/>
    <property type="molecule type" value="Genomic_DNA"/>
</dbReference>
<keyword evidence="4" id="KW-1185">Reference proteome</keyword>
<dbReference type="SUPFAM" id="SSF52540">
    <property type="entry name" value="P-loop containing nucleoside triphosphate hydrolases"/>
    <property type="match status" value="1"/>
</dbReference>
<proteinExistence type="predicted"/>